<accession>A0A1A8JZM6</accession>
<dbReference type="EMBL" id="HAEE01005416">
    <property type="protein sequence ID" value="SBR25436.1"/>
    <property type="molecule type" value="Transcribed_RNA"/>
</dbReference>
<evidence type="ECO:0000313" key="1">
    <source>
        <dbReference type="EMBL" id="SBR25436.1"/>
    </source>
</evidence>
<organism evidence="1">
    <name type="scientific">Nothobranchius kuhntae</name>
    <name type="common">Beira killifish</name>
    <dbReference type="NCBI Taxonomy" id="321403"/>
    <lineage>
        <taxon>Eukaryota</taxon>
        <taxon>Metazoa</taxon>
        <taxon>Chordata</taxon>
        <taxon>Craniata</taxon>
        <taxon>Vertebrata</taxon>
        <taxon>Euteleostomi</taxon>
        <taxon>Actinopterygii</taxon>
        <taxon>Neopterygii</taxon>
        <taxon>Teleostei</taxon>
        <taxon>Neoteleostei</taxon>
        <taxon>Acanthomorphata</taxon>
        <taxon>Ovalentaria</taxon>
        <taxon>Atherinomorphae</taxon>
        <taxon>Cyprinodontiformes</taxon>
        <taxon>Nothobranchiidae</taxon>
        <taxon>Nothobranchius</taxon>
    </lineage>
</organism>
<reference evidence="1" key="1">
    <citation type="submission" date="2016-05" db="EMBL/GenBank/DDBJ databases">
        <authorList>
            <person name="Lavstsen T."/>
            <person name="Jespersen J.S."/>
        </authorList>
    </citation>
    <scope>NUCLEOTIDE SEQUENCE</scope>
    <source>
        <tissue evidence="1">Brain</tissue>
    </source>
</reference>
<feature type="non-terminal residue" evidence="1">
    <location>
        <position position="1"/>
    </location>
</feature>
<name>A0A1A8JZM6_NOTKU</name>
<reference evidence="1" key="2">
    <citation type="submission" date="2016-06" db="EMBL/GenBank/DDBJ databases">
        <title>The genome of a short-lived fish provides insights into sex chromosome evolution and the genetic control of aging.</title>
        <authorList>
            <person name="Reichwald K."/>
            <person name="Felder M."/>
            <person name="Petzold A."/>
            <person name="Koch P."/>
            <person name="Groth M."/>
            <person name="Platzer M."/>
        </authorList>
    </citation>
    <scope>NUCLEOTIDE SEQUENCE</scope>
    <source>
        <tissue evidence="1">Brain</tissue>
    </source>
</reference>
<gene>
    <name evidence="1" type="primary">Nfu_g_1_001701</name>
</gene>
<dbReference type="AlphaFoldDB" id="A0A1A8JZM6"/>
<protein>
    <submittedName>
        <fullName evidence="1">Uncharacterized protein</fullName>
    </submittedName>
</protein>
<proteinExistence type="predicted"/>
<feature type="non-terminal residue" evidence="1">
    <location>
        <position position="110"/>
    </location>
</feature>
<sequence length="110" mass="12537">ALNFFPMMSKQKHVLEVLKLAATTIIYSCKHPKQTSAVSKSRDRILPSAHFKADNFTAKQRGCPDLKMLKMCSCFPQIWTLCLHIWLNHPNLLLLTSCFSSGRTQPMWTG</sequence>